<dbReference type="Gene3D" id="3.20.20.80">
    <property type="entry name" value="Glycosidases"/>
    <property type="match status" value="1"/>
</dbReference>
<dbReference type="EMBL" id="CAFBNE010000124">
    <property type="protein sequence ID" value="CAB4966494.1"/>
    <property type="molecule type" value="Genomic_DNA"/>
</dbReference>
<dbReference type="SUPFAM" id="SSF51445">
    <property type="entry name" value="(Trans)glycosidases"/>
    <property type="match status" value="1"/>
</dbReference>
<reference evidence="1" key="1">
    <citation type="submission" date="2020-05" db="EMBL/GenBank/DDBJ databases">
        <authorList>
            <person name="Chiriac C."/>
            <person name="Salcher M."/>
            <person name="Ghai R."/>
            <person name="Kavagutti S V."/>
        </authorList>
    </citation>
    <scope>NUCLEOTIDE SEQUENCE</scope>
</reference>
<dbReference type="InterPro" id="IPR017853">
    <property type="entry name" value="GH"/>
</dbReference>
<dbReference type="InterPro" id="IPR051923">
    <property type="entry name" value="Glycosyl_Hydrolase_39"/>
</dbReference>
<dbReference type="PANTHER" id="PTHR12631:SF10">
    <property type="entry name" value="BETA-XYLOSIDASE-LIKE PROTEIN-RELATED"/>
    <property type="match status" value="1"/>
</dbReference>
<evidence type="ECO:0000313" key="1">
    <source>
        <dbReference type="EMBL" id="CAB4966494.1"/>
    </source>
</evidence>
<dbReference type="AlphaFoldDB" id="A0A6J7LLE4"/>
<sequence>MAIAGPVQYCGVIAAALLALTMHGGSPVRAADVNGVARMHACTPPSSNFVSLEVAPEVTGAIPISAGMHRLWDLGVTWKDVNPAAGSFTWTALDAQVAKAEAAGSKPLLVLGMTPQWAAANPSAGDPRWGAGTSSPPRDINDWKAYVTAIVDRYGSRIAAYELWNEANLSTFWTGTADQMADLTAAAYPIIKAKQPDAIVLLPSVTLRLRASMRKFVGPFLAALGTRGFPFDGFAIHSYPAGNLSPQDRVNDIVYWQSTVVNQLGADSPVLDRLIFDTEVNYGLAGPGATPGRSYSDAEGASIIQQTYLDSQSLGIDATFWYLYTATSYSLLGVQLWSGTPDSLTAWSAIRRTFSPGTSCPAAGAPSPFETDRKLAVVAGGISVESGKASVFDNGVTAVSVAPPTIAGSRLTTSSAGWTLSTETTTVQSTAPFGAGAGSSVAVVGSGYSPGTTVYLWFTEPSTFLSATTADANGAFSTKVTIPAGASAGNHVLQVNGFTQGASVRSASIGLRVFAKATSPAKAVLTFPSGKRNLDASARAALRDLVATVPKGVRTTTVVAGEMHKSDADTGKLARKRAKKVVAYLKKAGLAGPFDITVSAVPKSRDSNHVRVGVTWGT</sequence>
<accession>A0A6J7LLE4</accession>
<gene>
    <name evidence="1" type="ORF">UFOPK3772_02807</name>
</gene>
<dbReference type="PANTHER" id="PTHR12631">
    <property type="entry name" value="ALPHA-L-IDURONIDASE"/>
    <property type="match status" value="1"/>
</dbReference>
<dbReference type="GO" id="GO:0004553">
    <property type="term" value="F:hydrolase activity, hydrolyzing O-glycosyl compounds"/>
    <property type="evidence" value="ECO:0007669"/>
    <property type="project" value="TreeGrafter"/>
</dbReference>
<proteinExistence type="predicted"/>
<protein>
    <submittedName>
        <fullName evidence="1">Unannotated protein</fullName>
    </submittedName>
</protein>
<organism evidence="1">
    <name type="scientific">freshwater metagenome</name>
    <dbReference type="NCBI Taxonomy" id="449393"/>
    <lineage>
        <taxon>unclassified sequences</taxon>
        <taxon>metagenomes</taxon>
        <taxon>ecological metagenomes</taxon>
    </lineage>
</organism>
<name>A0A6J7LLE4_9ZZZZ</name>